<evidence type="ECO:0000313" key="8">
    <source>
        <dbReference type="EMBL" id="MDC0666364.1"/>
    </source>
</evidence>
<dbReference type="EMBL" id="JAQNDN010000001">
    <property type="protein sequence ID" value="MDC0666364.1"/>
    <property type="molecule type" value="Genomic_DNA"/>
</dbReference>
<keyword evidence="2 6" id="KW-0547">Nucleotide-binding</keyword>
<feature type="repeat" description="TPR" evidence="5">
    <location>
        <begin position="763"/>
        <end position="796"/>
    </location>
</feature>
<comment type="caution">
    <text evidence="8">The sequence shown here is derived from an EMBL/GenBank/DDBJ whole genome shotgun (WGS) entry which is preliminary data.</text>
</comment>
<keyword evidence="8" id="KW-0418">Kinase</keyword>
<evidence type="ECO:0000256" key="1">
    <source>
        <dbReference type="ARBA" id="ARBA00022737"/>
    </source>
</evidence>
<dbReference type="InterPro" id="IPR011009">
    <property type="entry name" value="Kinase-like_dom_sf"/>
</dbReference>
<dbReference type="PANTHER" id="PTHR45641:SF19">
    <property type="entry name" value="NEPHROCYSTIN-3"/>
    <property type="match status" value="1"/>
</dbReference>
<dbReference type="CDD" id="cd14014">
    <property type="entry name" value="STKc_PknB_like"/>
    <property type="match status" value="1"/>
</dbReference>
<dbReference type="Pfam" id="PF13424">
    <property type="entry name" value="TPR_12"/>
    <property type="match status" value="4"/>
</dbReference>
<dbReference type="InterPro" id="IPR000719">
    <property type="entry name" value="Prot_kinase_dom"/>
</dbReference>
<dbReference type="SUPFAM" id="SSF48452">
    <property type="entry name" value="TPR-like"/>
    <property type="match status" value="3"/>
</dbReference>
<keyword evidence="3 5" id="KW-0802">TPR repeat</keyword>
<dbReference type="InterPro" id="IPR017441">
    <property type="entry name" value="Protein_kinase_ATP_BS"/>
</dbReference>
<dbReference type="Gene3D" id="1.25.40.10">
    <property type="entry name" value="Tetratricopeptide repeat domain"/>
    <property type="match status" value="3"/>
</dbReference>
<evidence type="ECO:0000256" key="2">
    <source>
        <dbReference type="ARBA" id="ARBA00022741"/>
    </source>
</evidence>
<keyword evidence="9" id="KW-1185">Reference proteome</keyword>
<accession>A0ABT5AWZ2</accession>
<evidence type="ECO:0000256" key="3">
    <source>
        <dbReference type="ARBA" id="ARBA00022803"/>
    </source>
</evidence>
<dbReference type="SUPFAM" id="SSF56112">
    <property type="entry name" value="Protein kinase-like (PK-like)"/>
    <property type="match status" value="1"/>
</dbReference>
<feature type="binding site" evidence="6">
    <location>
        <position position="90"/>
    </location>
    <ligand>
        <name>ATP</name>
        <dbReference type="ChEBI" id="CHEBI:30616"/>
    </ligand>
</feature>
<keyword evidence="8" id="KW-0808">Transferase</keyword>
<feature type="domain" description="Protein kinase" evidence="7">
    <location>
        <begin position="61"/>
        <end position="342"/>
    </location>
</feature>
<reference evidence="8 9" key="1">
    <citation type="submission" date="2022-11" db="EMBL/GenBank/DDBJ databases">
        <title>Minimal conservation of predation-associated metabolite biosynthetic gene clusters underscores biosynthetic potential of Myxococcota including descriptions for ten novel species: Archangium lansinium sp. nov., Myxococcus landrumus sp. nov., Nannocystis bai.</title>
        <authorList>
            <person name="Ahearne A."/>
            <person name="Stevens C."/>
            <person name="Dowd S."/>
        </authorList>
    </citation>
    <scope>NUCLEOTIDE SEQUENCE [LARGE SCALE GENOMIC DNA]</scope>
    <source>
        <strain evidence="8 9">NCELM</strain>
    </source>
</reference>
<protein>
    <submittedName>
        <fullName evidence="8">Serine/threonine-protein kinase</fullName>
    </submittedName>
</protein>
<keyword evidence="4 6" id="KW-0067">ATP-binding</keyword>
<dbReference type="PROSITE" id="PS50011">
    <property type="entry name" value="PROTEIN_KINASE_DOM"/>
    <property type="match status" value="1"/>
</dbReference>
<evidence type="ECO:0000256" key="6">
    <source>
        <dbReference type="PROSITE-ProRule" id="PRU10141"/>
    </source>
</evidence>
<dbReference type="Gene3D" id="1.10.510.10">
    <property type="entry name" value="Transferase(Phosphotransferase) domain 1"/>
    <property type="match status" value="1"/>
</dbReference>
<dbReference type="PANTHER" id="PTHR45641">
    <property type="entry name" value="TETRATRICOPEPTIDE REPEAT PROTEIN (AFU_ORTHOLOGUE AFUA_6G03870)"/>
    <property type="match status" value="1"/>
</dbReference>
<dbReference type="Proteomes" id="UP001217838">
    <property type="component" value="Unassembled WGS sequence"/>
</dbReference>
<dbReference type="Pfam" id="PF00069">
    <property type="entry name" value="Pkinase"/>
    <property type="match status" value="1"/>
</dbReference>
<evidence type="ECO:0000259" key="7">
    <source>
        <dbReference type="PROSITE" id="PS50011"/>
    </source>
</evidence>
<dbReference type="InterPro" id="IPR011990">
    <property type="entry name" value="TPR-like_helical_dom_sf"/>
</dbReference>
<organism evidence="8 9">
    <name type="scientific">Nannocystis radixulma</name>
    <dbReference type="NCBI Taxonomy" id="2995305"/>
    <lineage>
        <taxon>Bacteria</taxon>
        <taxon>Pseudomonadati</taxon>
        <taxon>Myxococcota</taxon>
        <taxon>Polyangia</taxon>
        <taxon>Nannocystales</taxon>
        <taxon>Nannocystaceae</taxon>
        <taxon>Nannocystis</taxon>
    </lineage>
</organism>
<dbReference type="SMART" id="SM00028">
    <property type="entry name" value="TPR"/>
    <property type="match status" value="8"/>
</dbReference>
<dbReference type="PROSITE" id="PS50005">
    <property type="entry name" value="TPR"/>
    <property type="match status" value="1"/>
</dbReference>
<keyword evidence="1" id="KW-0677">Repeat</keyword>
<gene>
    <name evidence="8" type="ORF">POL58_01385</name>
</gene>
<dbReference type="PROSITE" id="PS00108">
    <property type="entry name" value="PROTEIN_KINASE_ST"/>
    <property type="match status" value="1"/>
</dbReference>
<dbReference type="InterPro" id="IPR019734">
    <property type="entry name" value="TPR_rpt"/>
</dbReference>
<dbReference type="PROSITE" id="PS00107">
    <property type="entry name" value="PROTEIN_KINASE_ATP"/>
    <property type="match status" value="1"/>
</dbReference>
<sequence length="1029" mass="110636">MPRNHTEALGSAETVARDVADTTPASLAFPSLDGPDERRMEDLMAARLFPREAAPQRIGRYTLLDRIGLGGMGVVYAAYDPELDRRVAIKLLQRDDSARRRRMEREARAMAKLSHPNVVTLYEVGEHEGQLFLAMEFITGLDLAGWLRERGPAAHWRTVLDMFIQAGRGLAAAHRVGLVHRDFKPANVFVDDDGRVRVGDFGLARQRAVEGVAAERHSGREGLDGDPPATAPDLTATGALLGTPAYMAPEQFAGEETDARTDQFAFCIALWEALQGARPFAGATFAELMLHVTTGRRSAPPAGSRAPAWVCRVLDRGLSLRPDARYPDMEALLAALQADPTRWRRALAGSALAALTLAAGFGAHQYREAQQIAACEADGASIATVWNEAVRTRLRDGLLATGVAYAQTTAERVLPYFATYAAEWQQARTDACLDARVRDAWSEGTLERSVWCLDERRMQLEALLAGLSRASATSVQHAVAAAAQLPRIGPCRDEHRLAAAPPLPSDRPRVLALLETLSQAAARQAAGDYGEGLERADDALATAEALGSPPLIAAARLRSGLLLTDAGNYLEAEKTLEGTYFQAAAVGAWEVAAEAAGKLTYIVGYLGSRPEEGQRWSRHADVALALLGPDDEGLLGASALNDRAVVLNSAGAHDEARALHERVLATRERVLGPDHPLVANSLNNLAATYEEQGAYDQAKALQERALAIRERALGPDHPDIALSLNNLAAVHEVTGAYAEARALHERALAIRERALGPDHPDLAISLDNLGVVHYFVGAHDEARAAFERALAIREKTLHAEHLDIALSLNNLAGVHLAAGAYDDARAGFERVIAIREKALGPDHPEVAMALDNLASVHRLAGRPAQAMPLQDRALAIVEKALGPDHPTLVTILNNLAHTHRMTGAYAEAKALYERGLTIAEKALGPDHPLVANMLTGLAEVLLARHRPADAVALAGRAVQIGETSAVPPDKLASSRFALARALWDAPPGLRDRDRARTLARQALDTLRTTKGRERERAAVEAFLADIGAP</sequence>
<name>A0ABT5AWZ2_9BACT</name>
<dbReference type="PRINTS" id="PR00381">
    <property type="entry name" value="KINESINLIGHT"/>
</dbReference>
<dbReference type="InterPro" id="IPR008271">
    <property type="entry name" value="Ser/Thr_kinase_AS"/>
</dbReference>
<proteinExistence type="predicted"/>
<dbReference type="Gene3D" id="3.30.200.20">
    <property type="entry name" value="Phosphorylase Kinase, domain 1"/>
    <property type="match status" value="1"/>
</dbReference>
<dbReference type="GO" id="GO:0016301">
    <property type="term" value="F:kinase activity"/>
    <property type="evidence" value="ECO:0007669"/>
    <property type="project" value="UniProtKB-KW"/>
</dbReference>
<evidence type="ECO:0000256" key="4">
    <source>
        <dbReference type="ARBA" id="ARBA00022840"/>
    </source>
</evidence>
<evidence type="ECO:0000313" key="9">
    <source>
        <dbReference type="Proteomes" id="UP001217838"/>
    </source>
</evidence>
<dbReference type="RefSeq" id="WP_271993898.1">
    <property type="nucleotide sequence ID" value="NZ_JAQNDN010000001.1"/>
</dbReference>
<evidence type="ECO:0000256" key="5">
    <source>
        <dbReference type="PROSITE-ProRule" id="PRU00339"/>
    </source>
</evidence>